<dbReference type="AlphaFoldDB" id="A0AAP6A851"/>
<dbReference type="Proteomes" id="UP001272448">
    <property type="component" value="Unassembled WGS sequence"/>
</dbReference>
<sequence length="404" mass="44153">MVTKILLENLQLPNGQVLDNRFFKSAMSETMADSQGAPSDDLIALYDFWVKQGMGVLVTGNVMVDGRYLGEPGNVVLDSDAHLAQFRKWAAVGKKNGVPIWLQLNHPGKQMYRSINQTPIAPSAIPISGGSASAFRPPREMTVFDTKEARDKFIAAGLRAKAAGFTGVQLHAAHGYLINQFLSPADNQRTDHYGGSLDNRMRFLVEVYQGLRDKVGSDFTIALKLNASDFKEEGFGFEDCKHVVKTMSDLGIDLIEISGGNYEAPVFGSDYENGAGFVTYALALADLTSVPIVSTGGFRKVTQMEEAIKDGVSMIGLARPFVLRASLVNDYRQVGDVQLTTPRLTTGLPKLDKALGPIIGVSYYEAQMKRLAKGKSVKISRNAWTYLLQTVKAHGLSALKPRRK</sequence>
<dbReference type="Pfam" id="PF00724">
    <property type="entry name" value="Oxidored_FMN"/>
    <property type="match status" value="1"/>
</dbReference>
<dbReference type="PANTHER" id="PTHR43656">
    <property type="entry name" value="BINDING OXIDOREDUCTASE, PUTATIVE (AFU_ORTHOLOGUE AFUA_2G08260)-RELATED"/>
    <property type="match status" value="1"/>
</dbReference>
<dbReference type="InterPro" id="IPR001155">
    <property type="entry name" value="OxRdtase_FMN_N"/>
</dbReference>
<evidence type="ECO:0000259" key="3">
    <source>
        <dbReference type="Pfam" id="PF00724"/>
    </source>
</evidence>
<dbReference type="SUPFAM" id="SSF51395">
    <property type="entry name" value="FMN-linked oxidoreductases"/>
    <property type="match status" value="1"/>
</dbReference>
<evidence type="ECO:0000256" key="2">
    <source>
        <dbReference type="ARBA" id="ARBA00023002"/>
    </source>
</evidence>
<gene>
    <name evidence="4" type="ORF">Q7V77_10120</name>
</gene>
<proteinExistence type="predicted"/>
<feature type="domain" description="NADH:flavin oxidoreductase/NADH oxidase N-terminal" evidence="3">
    <location>
        <begin position="16"/>
        <end position="329"/>
    </location>
</feature>
<evidence type="ECO:0000313" key="5">
    <source>
        <dbReference type="Proteomes" id="UP001272448"/>
    </source>
</evidence>
<dbReference type="EMBL" id="JAUTFT010000024">
    <property type="protein sequence ID" value="MDW8636052.1"/>
    <property type="molecule type" value="Genomic_DNA"/>
</dbReference>
<name>A0AAP6A851_STRSU</name>
<dbReference type="GO" id="GO:0016491">
    <property type="term" value="F:oxidoreductase activity"/>
    <property type="evidence" value="ECO:0007669"/>
    <property type="project" value="UniProtKB-KW"/>
</dbReference>
<evidence type="ECO:0000256" key="1">
    <source>
        <dbReference type="ARBA" id="ARBA00022630"/>
    </source>
</evidence>
<keyword evidence="2" id="KW-0560">Oxidoreductase</keyword>
<keyword evidence="1" id="KW-0285">Flavoprotein</keyword>
<dbReference type="GO" id="GO:0010181">
    <property type="term" value="F:FMN binding"/>
    <property type="evidence" value="ECO:0007669"/>
    <property type="project" value="InterPro"/>
</dbReference>
<dbReference type="InterPro" id="IPR013785">
    <property type="entry name" value="Aldolase_TIM"/>
</dbReference>
<dbReference type="CDD" id="cd04733">
    <property type="entry name" value="OYE_like_2_FMN"/>
    <property type="match status" value="1"/>
</dbReference>
<organism evidence="4 5">
    <name type="scientific">Streptococcus suis</name>
    <dbReference type="NCBI Taxonomy" id="1307"/>
    <lineage>
        <taxon>Bacteria</taxon>
        <taxon>Bacillati</taxon>
        <taxon>Bacillota</taxon>
        <taxon>Bacilli</taxon>
        <taxon>Lactobacillales</taxon>
        <taxon>Streptococcaceae</taxon>
        <taxon>Streptococcus</taxon>
    </lineage>
</organism>
<accession>A0AAP6A851</accession>
<dbReference type="InterPro" id="IPR051799">
    <property type="entry name" value="NADH_flavin_oxidoreductase"/>
</dbReference>
<evidence type="ECO:0000313" key="4">
    <source>
        <dbReference type="EMBL" id="MDW8636052.1"/>
    </source>
</evidence>
<dbReference type="Gene3D" id="3.20.20.70">
    <property type="entry name" value="Aldolase class I"/>
    <property type="match status" value="1"/>
</dbReference>
<comment type="caution">
    <text evidence="4">The sequence shown here is derived from an EMBL/GenBank/DDBJ whole genome shotgun (WGS) entry which is preliminary data.</text>
</comment>
<protein>
    <submittedName>
        <fullName evidence="4">NADH:flavin oxidoreductase/NADH oxidase family protein</fullName>
    </submittedName>
</protein>
<dbReference type="PANTHER" id="PTHR43656:SF2">
    <property type="entry name" value="BINDING OXIDOREDUCTASE, PUTATIVE (AFU_ORTHOLOGUE AFUA_2G08260)-RELATED"/>
    <property type="match status" value="1"/>
</dbReference>
<reference evidence="4" key="1">
    <citation type="submission" date="2023-07" db="EMBL/GenBank/DDBJ databases">
        <title>Characterization of virulence traits, antimicrobial resistance genes carried by mobile genetic elements and competence in Streptococcus suis strains isolated in France.</title>
        <authorList>
            <person name="Dechene-Tempier M."/>
            <person name="Marois-Crehan C."/>
            <person name="De Boisseson C."/>
            <person name="Lucas P."/>
            <person name="Bougeard S."/>
            <person name="Libante V."/>
            <person name="Payot S."/>
        </authorList>
    </citation>
    <scope>NUCLEOTIDE SEQUENCE</scope>
    <source>
        <strain evidence="4">1532</strain>
    </source>
</reference>